<dbReference type="OrthoDB" id="8667028at2"/>
<keyword evidence="4 5" id="KW-0472">Membrane</keyword>
<evidence type="ECO:0000313" key="7">
    <source>
        <dbReference type="EMBL" id="ODJ87955.1"/>
    </source>
</evidence>
<dbReference type="InterPro" id="IPR051533">
    <property type="entry name" value="WaaL-like"/>
</dbReference>
<dbReference type="InterPro" id="IPR007016">
    <property type="entry name" value="O-antigen_ligase-rel_domated"/>
</dbReference>
<dbReference type="PANTHER" id="PTHR37422">
    <property type="entry name" value="TEICHURONIC ACID BIOSYNTHESIS PROTEIN TUAE"/>
    <property type="match status" value="1"/>
</dbReference>
<keyword evidence="3 5" id="KW-1133">Transmembrane helix</keyword>
<feature type="transmembrane region" description="Helical" evidence="5">
    <location>
        <begin position="255"/>
        <end position="274"/>
    </location>
</feature>
<feature type="transmembrane region" description="Helical" evidence="5">
    <location>
        <begin position="393"/>
        <end position="413"/>
    </location>
</feature>
<evidence type="ECO:0000259" key="6">
    <source>
        <dbReference type="Pfam" id="PF04932"/>
    </source>
</evidence>
<feature type="transmembrane region" description="Helical" evidence="5">
    <location>
        <begin position="25"/>
        <end position="54"/>
    </location>
</feature>
<feature type="transmembrane region" description="Helical" evidence="5">
    <location>
        <begin position="168"/>
        <end position="189"/>
    </location>
</feature>
<feature type="transmembrane region" description="Helical" evidence="5">
    <location>
        <begin position="226"/>
        <end position="243"/>
    </location>
</feature>
<evidence type="ECO:0000313" key="8">
    <source>
        <dbReference type="Proteomes" id="UP000094769"/>
    </source>
</evidence>
<evidence type="ECO:0000256" key="4">
    <source>
        <dbReference type="ARBA" id="ARBA00023136"/>
    </source>
</evidence>
<evidence type="ECO:0000256" key="5">
    <source>
        <dbReference type="SAM" id="Phobius"/>
    </source>
</evidence>
<feature type="transmembrane region" description="Helical" evidence="5">
    <location>
        <begin position="201"/>
        <end position="220"/>
    </location>
</feature>
<dbReference type="AlphaFoldDB" id="A0A7Z1AFD3"/>
<sequence>MLEIFRASLIPIHAPTTQHERIGNWIGLIGLYLFSFFALLSIAGANLGLGMMIIGLMLSRQAWRDLLSQSITWLCLLTIIYILVRAYWSTGEIVAEQKTQLNQARDWIQLFLFFIPAWWLSQSTYRIPISISLMFSGFALGMITALDGETLTQTLQGVRTGLHFGKPIILGFDCAAAILGLMALGMYWIDAKHGTTRQRVALRLGLTLLAVLFFTQGLIISQSRGVWLAMLFALPILFLTLRFAEPPRQHSPIRLRYPIIGLVVVAAVILSVNWNTISQRIASESNEWSAIVNEGLENAPLGSSSYRLHLWQFGLRKWLERPLFGWGPGTTHALVEAENDIALQDPPGSSFDHLHNAYLEVVFQLGMLGIVLVALISGVMISKLMESYRRKRVSIYFLAFLMSNFMLIAIYSLTDFRHLHWNWRFYWLIIAGATLAFGLATYHPTKRRGEHEQAG</sequence>
<comment type="subcellular location">
    <subcellularLocation>
        <location evidence="1">Membrane</location>
        <topology evidence="1">Multi-pass membrane protein</topology>
    </subcellularLocation>
</comment>
<feature type="transmembrane region" description="Helical" evidence="5">
    <location>
        <begin position="425"/>
        <end position="442"/>
    </location>
</feature>
<evidence type="ECO:0000256" key="2">
    <source>
        <dbReference type="ARBA" id="ARBA00022692"/>
    </source>
</evidence>
<keyword evidence="7" id="KW-0436">Ligase</keyword>
<evidence type="ECO:0000256" key="1">
    <source>
        <dbReference type="ARBA" id="ARBA00004141"/>
    </source>
</evidence>
<feature type="transmembrane region" description="Helical" evidence="5">
    <location>
        <begin position="127"/>
        <end position="148"/>
    </location>
</feature>
<feature type="domain" description="O-antigen ligase-related" evidence="6">
    <location>
        <begin position="210"/>
        <end position="373"/>
    </location>
</feature>
<dbReference type="RefSeq" id="WP_069123851.1">
    <property type="nucleotide sequence ID" value="NZ_MARB01000008.1"/>
</dbReference>
<proteinExistence type="predicted"/>
<dbReference type="EMBL" id="MARB01000008">
    <property type="protein sequence ID" value="ODJ87955.1"/>
    <property type="molecule type" value="Genomic_DNA"/>
</dbReference>
<keyword evidence="8" id="KW-1185">Reference proteome</keyword>
<organism evidence="7 8">
    <name type="scientific">Candidatus Thiodiazotropha endolucinida</name>
    <dbReference type="NCBI Taxonomy" id="1655433"/>
    <lineage>
        <taxon>Bacteria</taxon>
        <taxon>Pseudomonadati</taxon>
        <taxon>Pseudomonadota</taxon>
        <taxon>Gammaproteobacteria</taxon>
        <taxon>Chromatiales</taxon>
        <taxon>Sedimenticolaceae</taxon>
        <taxon>Candidatus Thiodiazotropha</taxon>
    </lineage>
</organism>
<evidence type="ECO:0000256" key="3">
    <source>
        <dbReference type="ARBA" id="ARBA00022989"/>
    </source>
</evidence>
<keyword evidence="2 5" id="KW-0812">Transmembrane</keyword>
<dbReference type="Proteomes" id="UP000094769">
    <property type="component" value="Unassembled WGS sequence"/>
</dbReference>
<protein>
    <submittedName>
        <fullName evidence="7">O-antigen ligase</fullName>
    </submittedName>
</protein>
<feature type="transmembrane region" description="Helical" evidence="5">
    <location>
        <begin position="104"/>
        <end position="120"/>
    </location>
</feature>
<dbReference type="PANTHER" id="PTHR37422:SF23">
    <property type="entry name" value="TEICHURONIC ACID BIOSYNTHESIS PROTEIN TUAE"/>
    <property type="match status" value="1"/>
</dbReference>
<dbReference type="GO" id="GO:0016874">
    <property type="term" value="F:ligase activity"/>
    <property type="evidence" value="ECO:0007669"/>
    <property type="project" value="UniProtKB-KW"/>
</dbReference>
<feature type="transmembrane region" description="Helical" evidence="5">
    <location>
        <begin position="361"/>
        <end position="381"/>
    </location>
</feature>
<dbReference type="Pfam" id="PF04932">
    <property type="entry name" value="Wzy_C"/>
    <property type="match status" value="1"/>
</dbReference>
<feature type="transmembrane region" description="Helical" evidence="5">
    <location>
        <begin position="66"/>
        <end position="84"/>
    </location>
</feature>
<accession>A0A7Z1AFD3</accession>
<name>A0A7Z1AFD3_9GAMM</name>
<gene>
    <name evidence="7" type="ORF">CODIS_17260</name>
</gene>
<dbReference type="GO" id="GO:0016020">
    <property type="term" value="C:membrane"/>
    <property type="evidence" value="ECO:0007669"/>
    <property type="project" value="UniProtKB-SubCell"/>
</dbReference>
<reference evidence="7 8" key="1">
    <citation type="submission" date="2016-06" db="EMBL/GenBank/DDBJ databases">
        <title>Genome sequence of endosymbiont of Candidatus Endolucinida thiodiazotropha.</title>
        <authorList>
            <person name="Poehlein A."/>
            <person name="Koenig S."/>
            <person name="Heiden S.E."/>
            <person name="Thuermer A."/>
            <person name="Voget S."/>
            <person name="Daniel R."/>
            <person name="Markert S."/>
            <person name="Gros O."/>
            <person name="Schweder T."/>
        </authorList>
    </citation>
    <scope>NUCLEOTIDE SEQUENCE [LARGE SCALE GENOMIC DNA]</scope>
    <source>
        <strain evidence="7 8">COS</strain>
    </source>
</reference>
<comment type="caution">
    <text evidence="7">The sequence shown here is derived from an EMBL/GenBank/DDBJ whole genome shotgun (WGS) entry which is preliminary data.</text>
</comment>